<dbReference type="Gene3D" id="3.90.1200.10">
    <property type="match status" value="1"/>
</dbReference>
<dbReference type="PANTHER" id="PTHR21310">
    <property type="entry name" value="AMINOGLYCOSIDE PHOSPHOTRANSFERASE-RELATED-RELATED"/>
    <property type="match status" value="1"/>
</dbReference>
<dbReference type="SUPFAM" id="SSF56112">
    <property type="entry name" value="Protein kinase-like (PK-like)"/>
    <property type="match status" value="1"/>
</dbReference>
<organism evidence="2 3">
    <name type="scientific">Amnibacterium endophyticum</name>
    <dbReference type="NCBI Taxonomy" id="2109337"/>
    <lineage>
        <taxon>Bacteria</taxon>
        <taxon>Bacillati</taxon>
        <taxon>Actinomycetota</taxon>
        <taxon>Actinomycetes</taxon>
        <taxon>Micrococcales</taxon>
        <taxon>Microbacteriaceae</taxon>
        <taxon>Amnibacterium</taxon>
    </lineage>
</organism>
<feature type="domain" description="Aminoglycoside phosphotransferase" evidence="1">
    <location>
        <begin position="38"/>
        <end position="250"/>
    </location>
</feature>
<dbReference type="InterPro" id="IPR011009">
    <property type="entry name" value="Kinase-like_dom_sf"/>
</dbReference>
<keyword evidence="3" id="KW-1185">Reference proteome</keyword>
<evidence type="ECO:0000259" key="1">
    <source>
        <dbReference type="Pfam" id="PF01636"/>
    </source>
</evidence>
<sequence length="285" mass="30108">MTLHEGEVAADEDLVRGLLAAQVPALARLPVRRLMTTGTVNHVFRLGGELVVRLPRLPEHADDLRREAALLPRVTAALPVAVPEVVVVGEPQDGWPLPWAVVRWVDGEVPPPGAVPVDDLADAVLALRTLPAEDLPAAGRASAAPADDAVRASIAALTGFEQARVARAWDEALAAPRFDGAAVPIHADLLPPNLVVRRGRLVGVLDWGTAGAGDPANDLVPAWSCFRGADRARYRDLLGADEGTWARARGIALAQAVVAIPYYEVTNPAFAALNRATLTEVLAEA</sequence>
<accession>A0ABW4LE67</accession>
<dbReference type="Pfam" id="PF01636">
    <property type="entry name" value="APH"/>
    <property type="match status" value="1"/>
</dbReference>
<dbReference type="PANTHER" id="PTHR21310:SF42">
    <property type="entry name" value="BIFUNCTIONAL AAC_APH"/>
    <property type="match status" value="1"/>
</dbReference>
<dbReference type="Gene3D" id="3.30.200.20">
    <property type="entry name" value="Phosphorylase Kinase, domain 1"/>
    <property type="match status" value="1"/>
</dbReference>
<dbReference type="InterPro" id="IPR002575">
    <property type="entry name" value="Aminoglycoside_PTrfase"/>
</dbReference>
<proteinExistence type="predicted"/>
<evidence type="ECO:0000313" key="3">
    <source>
        <dbReference type="Proteomes" id="UP001597347"/>
    </source>
</evidence>
<reference evidence="3" key="1">
    <citation type="journal article" date="2019" name="Int. J. Syst. Evol. Microbiol.">
        <title>The Global Catalogue of Microorganisms (GCM) 10K type strain sequencing project: providing services to taxonomists for standard genome sequencing and annotation.</title>
        <authorList>
            <consortium name="The Broad Institute Genomics Platform"/>
            <consortium name="The Broad Institute Genome Sequencing Center for Infectious Disease"/>
            <person name="Wu L."/>
            <person name="Ma J."/>
        </authorList>
    </citation>
    <scope>NUCLEOTIDE SEQUENCE [LARGE SCALE GENOMIC DNA]</scope>
    <source>
        <strain evidence="3">CGMCC 1.12471</strain>
    </source>
</reference>
<comment type="caution">
    <text evidence="2">The sequence shown here is derived from an EMBL/GenBank/DDBJ whole genome shotgun (WGS) entry which is preliminary data.</text>
</comment>
<dbReference type="RefSeq" id="WP_377933748.1">
    <property type="nucleotide sequence ID" value="NZ_JBHUEA010000010.1"/>
</dbReference>
<name>A0ABW4LE67_9MICO</name>
<dbReference type="InterPro" id="IPR051678">
    <property type="entry name" value="AGP_Transferase"/>
</dbReference>
<evidence type="ECO:0000313" key="2">
    <source>
        <dbReference type="EMBL" id="MFD1721478.1"/>
    </source>
</evidence>
<dbReference type="Proteomes" id="UP001597347">
    <property type="component" value="Unassembled WGS sequence"/>
</dbReference>
<gene>
    <name evidence="2" type="ORF">ACFSBI_07945</name>
</gene>
<dbReference type="EMBL" id="JBHUEA010000010">
    <property type="protein sequence ID" value="MFD1721478.1"/>
    <property type="molecule type" value="Genomic_DNA"/>
</dbReference>
<protein>
    <submittedName>
        <fullName evidence="2">Phosphotransferase</fullName>
    </submittedName>
</protein>